<proteinExistence type="predicted"/>
<evidence type="ECO:0000313" key="2">
    <source>
        <dbReference type="Proteomes" id="UP000594984"/>
    </source>
</evidence>
<accession>A0A7T1TTI6</accession>
<reference evidence="1 2" key="1">
    <citation type="submission" date="2020-12" db="EMBL/GenBank/DDBJ databases">
        <authorList>
            <person name="Amarh E.D."/>
            <person name="Dedrick R.M."/>
            <person name="Garlena R.A."/>
            <person name="Russell D.A."/>
            <person name="Jacobs-Sera D."/>
            <person name="Hatfull G.F."/>
        </authorList>
    </citation>
    <scope>NUCLEOTIDE SEQUENCE [LARGE SCALE GENOMIC DNA]</scope>
</reference>
<organism evidence="1 2">
    <name type="scientific">Mycobacterium phage phiT46-1</name>
    <dbReference type="NCBI Taxonomy" id="2775045"/>
    <lineage>
        <taxon>Viruses</taxon>
        <taxon>Duplodnaviria</taxon>
        <taxon>Heunggongvirae</taxon>
        <taxon>Uroviricota</taxon>
        <taxon>Caudoviricetes</taxon>
        <taxon>Mycoabscvirus</taxon>
        <taxon>Mycoabscvirus phiT46-1</taxon>
    </lineage>
</organism>
<dbReference type="EMBL" id="MW353181">
    <property type="protein sequence ID" value="QPP19657.1"/>
    <property type="molecule type" value="Genomic_DNA"/>
</dbReference>
<name>A0A7T1TTI6_9CAUD</name>
<dbReference type="RefSeq" id="YP_010050646.1">
    <property type="nucleotide sequence ID" value="NC_054432.1"/>
</dbReference>
<sequence length="579" mass="57749">MMTTTSARTGGKWYGRFRITPTSVPSRVAVGTPTITTGPLTIRPTSVASRVAVGTPTITWPQDIRPTSVPSRVAVGTPSLIAVVAPASVPSRAAVGTPTVTVGPVTISPTAVPSRVAVGTPSLAQVIKPAAVPSRVAVGTPSVAYVVKPTAVPSRAAVGTPTLTPGPVTIAPTSVASRVAVGTPTITQPASVNYNTQGVGTETTSSPTTCTISPNAGDDVLVFYSLGSGAVSSATYGASNLPMICAGQALSNGVLIAAYLIRNVASGSATINVNKTGSSWGQAVAVSYAGAQGFRPAKSAVGNGTSFSLPVTVPLNGRTVHAFTPGQNSTTLSALSGGTSRYLDNVGFLTQSVRDADAATTFGGTLSATRDWAALGVPLCAVAPTGPIPKYSTGTDADGINGTKTFDVYTAVGDYVYAIVGQTGPGDPSAVTCAGTAMTLMDTLTWNAGSATGFIKIYRSAAAMVSAGAKTVSVTATGGNWWRAFGLAVSGVTSPSGTVTKTSATSSQPTQSITCAADQLILQIFITSAAATGTAGGAALWLTPAAGQVFMTVNVADESTTFTIANTSVNWGAAAVVLS</sequence>
<gene>
    <name evidence="1" type="primary">23</name>
    <name evidence="1" type="ORF">PHIT46-1_23</name>
</gene>
<dbReference type="KEGG" id="vg:63911380"/>
<keyword evidence="2" id="KW-1185">Reference proteome</keyword>
<dbReference type="GeneID" id="63911380"/>
<dbReference type="Proteomes" id="UP000594984">
    <property type="component" value="Segment"/>
</dbReference>
<protein>
    <submittedName>
        <fullName evidence="1">Minor tail protein</fullName>
    </submittedName>
</protein>
<evidence type="ECO:0000313" key="1">
    <source>
        <dbReference type="EMBL" id="QPP19657.1"/>
    </source>
</evidence>